<dbReference type="EMBL" id="LN483157">
    <property type="protein sequence ID" value="CED84280.1"/>
    <property type="molecule type" value="Genomic_DNA"/>
</dbReference>
<feature type="domain" description="Anoctamin transmembrane" evidence="7">
    <location>
        <begin position="189"/>
        <end position="670"/>
    </location>
</feature>
<evidence type="ECO:0000259" key="8">
    <source>
        <dbReference type="Pfam" id="PF20877"/>
    </source>
</evidence>
<dbReference type="InterPro" id="IPR007632">
    <property type="entry name" value="Anoctamin"/>
</dbReference>
<feature type="transmembrane region" description="Helical" evidence="6">
    <location>
        <begin position="326"/>
        <end position="347"/>
    </location>
</feature>
<evidence type="ECO:0000256" key="1">
    <source>
        <dbReference type="ARBA" id="ARBA00004141"/>
    </source>
</evidence>
<feature type="transmembrane region" description="Helical" evidence="6">
    <location>
        <begin position="534"/>
        <end position="557"/>
    </location>
</feature>
<evidence type="ECO:0000256" key="3">
    <source>
        <dbReference type="ARBA" id="ARBA00022989"/>
    </source>
</evidence>
<dbReference type="GO" id="GO:0005254">
    <property type="term" value="F:chloride channel activity"/>
    <property type="evidence" value="ECO:0007669"/>
    <property type="project" value="TreeGrafter"/>
</dbReference>
<organism evidence="9">
    <name type="scientific">Phaffia rhodozyma</name>
    <name type="common">Yeast</name>
    <name type="synonym">Xanthophyllomyces dendrorhous</name>
    <dbReference type="NCBI Taxonomy" id="264483"/>
    <lineage>
        <taxon>Eukaryota</taxon>
        <taxon>Fungi</taxon>
        <taxon>Dikarya</taxon>
        <taxon>Basidiomycota</taxon>
        <taxon>Agaricomycotina</taxon>
        <taxon>Tremellomycetes</taxon>
        <taxon>Cystofilobasidiales</taxon>
        <taxon>Mrakiaceae</taxon>
        <taxon>Phaffia</taxon>
    </lineage>
</organism>
<feature type="domain" description="Anoctamin alpha-beta plait" evidence="8">
    <location>
        <begin position="7"/>
        <end position="149"/>
    </location>
</feature>
<feature type="region of interest" description="Disordered" evidence="5">
    <location>
        <begin position="17"/>
        <end position="45"/>
    </location>
</feature>
<feature type="transmembrane region" description="Helical" evidence="6">
    <location>
        <begin position="638"/>
        <end position="658"/>
    </location>
</feature>
<proteinExistence type="predicted"/>
<dbReference type="Pfam" id="PF20877">
    <property type="entry name" value="Anoctamin_N"/>
    <property type="match status" value="1"/>
</dbReference>
<reference evidence="9" key="1">
    <citation type="submission" date="2014-08" db="EMBL/GenBank/DDBJ databases">
        <authorList>
            <person name="Sharma Rahul"/>
            <person name="Thines Marco"/>
        </authorList>
    </citation>
    <scope>NUCLEOTIDE SEQUENCE</scope>
</reference>
<sequence length="748" mass="84088">MTIPPIDLVIQFSPSRPLSQASIPKPIQSTLQSPSSQRDASKSEYRSLIDRLRSKGLQVTSRRARPKQEKDRKEADVFVLVRAKDDLVQELREVEREQDFLQGVTTQPASITVPIKPAERLRLIHELVTGAIEQGGLAITANTYPWPHVVSIFALHDDMVDQQWKDAWVKKDWKVGLTIEDSETDLVLDNHGQQIALYFTFLKIYTRWLIPLAALSIPTFFIRGPYSSIYGSIASLWGLFFVEFWRIEERTLSYSYGTHDIQRRPRLRAISTASAPEEKWWKRDGKLLAVSWPALGLCAIFLVSVLTALFIFEAFIASLYNGPFKQYIGMVPTILFSLIVPRILAVYRTIAEKLTLWEDYATEEEYENALTTKTFALNSIVAFMGLFLSAYCYIPFGDRVMDTVDYALFATPQNATLVEKAVDGFKEGGTPQIQGHQRSGRGVINLSRLQDQMFAFTVTNQVINAFTELGLPILLRKYAEWKSGEKQPAGSASEKTSAFAADPEEAKLLQKIEKEAALPEYTTFTDYSELVTQFGYVCLWSICWPLASMASLVNNYFELRSDALKICLNVKRPIPSRVSSVGPWLEALTFIAWMSSFTNSTLALLFNPGSRFRSFTTDALGYLNPAYSPTDKVQNPSISGTVFPLILVAFGASHLFLFTRTVVRYLLNQIFWEGSQQQRSVRATQKTVRANFLKSSGHVRSTPTTTIGGSSHTSAYGESTGLGKPIGQSFWDQPGVEPEEIGELFKTE</sequence>
<feature type="transmembrane region" description="Helical" evidence="6">
    <location>
        <begin position="375"/>
        <end position="396"/>
    </location>
</feature>
<dbReference type="AlphaFoldDB" id="A0A0F7SUN4"/>
<feature type="transmembrane region" description="Helical" evidence="6">
    <location>
        <begin position="228"/>
        <end position="245"/>
    </location>
</feature>
<feature type="compositionally biased region" description="Polar residues" evidence="5">
    <location>
        <begin position="17"/>
        <end position="38"/>
    </location>
</feature>
<keyword evidence="3 6" id="KW-1133">Transmembrane helix</keyword>
<evidence type="ECO:0000256" key="5">
    <source>
        <dbReference type="SAM" id="MobiDB-lite"/>
    </source>
</evidence>
<dbReference type="PANTHER" id="PTHR12308">
    <property type="entry name" value="ANOCTAMIN"/>
    <property type="match status" value="1"/>
</dbReference>
<evidence type="ECO:0000256" key="6">
    <source>
        <dbReference type="SAM" id="Phobius"/>
    </source>
</evidence>
<evidence type="ECO:0000313" key="9">
    <source>
        <dbReference type="EMBL" id="CED84280.1"/>
    </source>
</evidence>
<name>A0A0F7SUN4_PHARH</name>
<dbReference type="InterPro" id="IPR049456">
    <property type="entry name" value="Anoctamin_N_fung"/>
</dbReference>
<dbReference type="PANTHER" id="PTHR12308:SF73">
    <property type="entry name" value="ANOCTAMIN"/>
    <property type="match status" value="1"/>
</dbReference>
<evidence type="ECO:0000256" key="2">
    <source>
        <dbReference type="ARBA" id="ARBA00022692"/>
    </source>
</evidence>
<dbReference type="InterPro" id="IPR049452">
    <property type="entry name" value="Anoctamin_TM"/>
</dbReference>
<feature type="transmembrane region" description="Helical" evidence="6">
    <location>
        <begin position="287"/>
        <end position="320"/>
    </location>
</feature>
<dbReference type="Pfam" id="PF04547">
    <property type="entry name" value="Anoctamin"/>
    <property type="match status" value="1"/>
</dbReference>
<feature type="transmembrane region" description="Helical" evidence="6">
    <location>
        <begin position="578"/>
        <end position="597"/>
    </location>
</feature>
<keyword evidence="2 6" id="KW-0812">Transmembrane</keyword>
<dbReference type="GO" id="GO:0032541">
    <property type="term" value="C:cortical endoplasmic reticulum"/>
    <property type="evidence" value="ECO:0007669"/>
    <property type="project" value="TreeGrafter"/>
</dbReference>
<evidence type="ECO:0000256" key="4">
    <source>
        <dbReference type="ARBA" id="ARBA00023136"/>
    </source>
</evidence>
<protein>
    <submittedName>
        <fullName evidence="9">Protein required for meiotic chromosome segregation</fullName>
    </submittedName>
</protein>
<comment type="subcellular location">
    <subcellularLocation>
        <location evidence="1">Membrane</location>
        <topology evidence="1">Multi-pass membrane protein</topology>
    </subcellularLocation>
</comment>
<keyword evidence="4 6" id="KW-0472">Membrane</keyword>
<evidence type="ECO:0000259" key="7">
    <source>
        <dbReference type="Pfam" id="PF04547"/>
    </source>
</evidence>
<accession>A0A0F7SUN4</accession>
<dbReference type="GO" id="GO:0016020">
    <property type="term" value="C:membrane"/>
    <property type="evidence" value="ECO:0007669"/>
    <property type="project" value="UniProtKB-SubCell"/>
</dbReference>